<evidence type="ECO:0008006" key="3">
    <source>
        <dbReference type="Google" id="ProtNLM"/>
    </source>
</evidence>
<accession>A0ABR8XDX7</accession>
<reference evidence="1 2" key="1">
    <citation type="submission" date="2020-08" db="EMBL/GenBank/DDBJ databases">
        <title>A Genomic Blueprint of the Chicken Gut Microbiome.</title>
        <authorList>
            <person name="Gilroy R."/>
            <person name="Ravi A."/>
            <person name="Getino M."/>
            <person name="Pursley I."/>
            <person name="Horton D.L."/>
            <person name="Alikhan N.-F."/>
            <person name="Baker D."/>
            <person name="Gharbi K."/>
            <person name="Hall N."/>
            <person name="Watson M."/>
            <person name="Adriaenssens E.M."/>
            <person name="Foster-Nyarko E."/>
            <person name="Jarju S."/>
            <person name="Secka A."/>
            <person name="Antonio M."/>
            <person name="Oren A."/>
            <person name="Chaudhuri R."/>
            <person name="La Ragione R.M."/>
            <person name="Hildebrand F."/>
            <person name="Pallen M.J."/>
        </authorList>
    </citation>
    <scope>NUCLEOTIDE SEQUENCE [LARGE SCALE GENOMIC DNA]</scope>
    <source>
        <strain evidence="1 2">Re31</strain>
    </source>
</reference>
<comment type="caution">
    <text evidence="1">The sequence shown here is derived from an EMBL/GenBank/DDBJ whole genome shotgun (WGS) entry which is preliminary data.</text>
</comment>
<dbReference type="Pfam" id="PF18958">
    <property type="entry name" value="DUF5700"/>
    <property type="match status" value="1"/>
</dbReference>
<keyword evidence="2" id="KW-1185">Reference proteome</keyword>
<organism evidence="1 2">
    <name type="scientific">Ureibacillus galli</name>
    <dbReference type="NCBI Taxonomy" id="2762222"/>
    <lineage>
        <taxon>Bacteria</taxon>
        <taxon>Bacillati</taxon>
        <taxon>Bacillota</taxon>
        <taxon>Bacilli</taxon>
        <taxon>Bacillales</taxon>
        <taxon>Caryophanaceae</taxon>
        <taxon>Ureibacillus</taxon>
    </lineage>
</organism>
<dbReference type="EMBL" id="JACSQA010000019">
    <property type="protein sequence ID" value="MBD8027438.1"/>
    <property type="molecule type" value="Genomic_DNA"/>
</dbReference>
<protein>
    <recommendedName>
        <fullName evidence="3">Aminopeptidase</fullName>
    </recommendedName>
</protein>
<dbReference type="RefSeq" id="WP_148037791.1">
    <property type="nucleotide sequence ID" value="NZ_JACSQA010000019.1"/>
</dbReference>
<gene>
    <name evidence="1" type="ORF">H9636_12310</name>
</gene>
<dbReference type="InterPro" id="IPR043754">
    <property type="entry name" value="DUF5700"/>
</dbReference>
<proteinExistence type="predicted"/>
<sequence length="224" mass="26589">MDDIRKSNEVVEQIISQIVTLYKRKYDVEFNINIHIIIGLHGSNAFTHRQIIPDITFCLEKLSSKEHHLKVIIAHEFGHVLHNILSEQAGVNWANMQWEHPYTWLLQEGCATYFSKQIVDVNEEIYFLYEEDREGWLQFANNNKKEIIKAFQLDVKHLSSKEVYMEWFSINGGSRFGYTRLAYFIGYSILQFLIEKFGEHKAVMLWKKEEFSHEIEKVLINFIN</sequence>
<evidence type="ECO:0000313" key="2">
    <source>
        <dbReference type="Proteomes" id="UP000640930"/>
    </source>
</evidence>
<evidence type="ECO:0000313" key="1">
    <source>
        <dbReference type="EMBL" id="MBD8027438.1"/>
    </source>
</evidence>
<name>A0ABR8XDX7_9BACL</name>
<dbReference type="Proteomes" id="UP000640930">
    <property type="component" value="Unassembled WGS sequence"/>
</dbReference>